<dbReference type="Proteomes" id="UP000254031">
    <property type="component" value="Unassembled WGS sequence"/>
</dbReference>
<evidence type="ECO:0000313" key="4">
    <source>
        <dbReference type="Proteomes" id="UP000254031"/>
    </source>
</evidence>
<evidence type="ECO:0000313" key="2">
    <source>
        <dbReference type="EMBL" id="TRB40670.1"/>
    </source>
</evidence>
<evidence type="ECO:0000313" key="6">
    <source>
        <dbReference type="Proteomes" id="UP000318394"/>
    </source>
</evidence>
<dbReference type="EMBL" id="VAJB01000001">
    <property type="protein sequence ID" value="TRB76500.1"/>
    <property type="molecule type" value="Genomic_DNA"/>
</dbReference>
<reference evidence="1 4" key="1">
    <citation type="submission" date="2018-06" db="EMBL/GenBank/DDBJ databases">
        <authorList>
            <consortium name="Pathogen Informatics"/>
            <person name="Doyle S."/>
        </authorList>
    </citation>
    <scope>NUCLEOTIDE SEQUENCE [LARGE SCALE GENOMIC DNA]</scope>
    <source>
        <strain evidence="1 4">NCTC9380</strain>
    </source>
</reference>
<dbReference type="OrthoDB" id="5691004at2"/>
<evidence type="ECO:0000313" key="1">
    <source>
        <dbReference type="EMBL" id="STY67122.1"/>
    </source>
</evidence>
<name>A0A248ZXM5_MANHA</name>
<dbReference type="GeneID" id="67368384"/>
<dbReference type="KEGG" id="mhaq:WC39_03830"/>
<sequence length="128" mass="15050">MLRNFMIMLHFIYGFAMKNAFSFFVISLFLTMNSISYASNPIPSNKEKLNGVKKQQDKPKFRISERKVLKNKEKDEEVSNFSMEELRVGAQRPLDDSVIQYFKSQCRYAFMSDREIIANRCEVKKIAD</sequence>
<reference evidence="5 6" key="2">
    <citation type="journal article" date="2019" name="Vet. Microbiol.">
        <title>Genetic characterization of susceptible and multi-drug resistant Mannheimia haemolytica isolated from high-risk stocker calves prior to and after antimicrobial metaphylaxis.</title>
        <authorList>
            <person name="Snyder E.R."/>
            <person name="Alvarez-Narvaez S."/>
            <person name="Credille B.C."/>
        </authorList>
    </citation>
    <scope>NUCLEOTIDE SEQUENCE [LARGE SCALE GENOMIC DNA]</scope>
    <source>
        <strain evidence="3 5">UGA-R5-128-1</strain>
        <strain evidence="2 6">UGA-R7-163-1</strain>
    </source>
</reference>
<protein>
    <submittedName>
        <fullName evidence="3">Uncharacterized protein</fullName>
    </submittedName>
</protein>
<dbReference type="Proteomes" id="UP000315164">
    <property type="component" value="Unassembled WGS sequence"/>
</dbReference>
<accession>A0A248ZXM5</accession>
<dbReference type="RefSeq" id="WP_006247920.1">
    <property type="nucleotide sequence ID" value="NZ_CP011098.1"/>
</dbReference>
<dbReference type="Proteomes" id="UP000318394">
    <property type="component" value="Unassembled WGS sequence"/>
</dbReference>
<evidence type="ECO:0000313" key="5">
    <source>
        <dbReference type="Proteomes" id="UP000315164"/>
    </source>
</evidence>
<proteinExistence type="predicted"/>
<dbReference type="EMBL" id="VAJI01000001">
    <property type="protein sequence ID" value="TRB40670.1"/>
    <property type="molecule type" value="Genomic_DNA"/>
</dbReference>
<dbReference type="KEGG" id="mhay:VK67_03830"/>
<organism evidence="3 5">
    <name type="scientific">Mannheimia haemolytica</name>
    <name type="common">Pasteurella haemolytica</name>
    <dbReference type="NCBI Taxonomy" id="75985"/>
    <lineage>
        <taxon>Bacteria</taxon>
        <taxon>Pseudomonadati</taxon>
        <taxon>Pseudomonadota</taxon>
        <taxon>Gammaproteobacteria</taxon>
        <taxon>Pasteurellales</taxon>
        <taxon>Pasteurellaceae</taxon>
        <taxon>Mannheimia</taxon>
    </lineage>
</organism>
<evidence type="ECO:0000313" key="3">
    <source>
        <dbReference type="EMBL" id="TRB76500.1"/>
    </source>
</evidence>
<gene>
    <name evidence="3" type="ORF">FEA53_01595</name>
    <name evidence="2" type="ORF">FEB89_01600</name>
    <name evidence="1" type="ORF">NCTC9380_02466</name>
</gene>
<dbReference type="AlphaFoldDB" id="A0A248ZXM5"/>
<dbReference type="EMBL" id="UGPL01000006">
    <property type="protein sequence ID" value="STY67122.1"/>
    <property type="molecule type" value="Genomic_DNA"/>
</dbReference>
<keyword evidence="6" id="KW-1185">Reference proteome</keyword>